<proteinExistence type="inferred from homology"/>
<dbReference type="Proteomes" id="UP000435138">
    <property type="component" value="Unassembled WGS sequence"/>
</dbReference>
<keyword evidence="13" id="KW-1185">Reference proteome</keyword>
<feature type="domain" description="ABC transporter" evidence="11">
    <location>
        <begin position="272"/>
        <end position="518"/>
    </location>
</feature>
<comment type="caution">
    <text evidence="12">The sequence shown here is derived from an EMBL/GenBank/DDBJ whole genome shotgun (WGS) entry which is preliminary data.</text>
</comment>
<feature type="domain" description="ABC transporter" evidence="11">
    <location>
        <begin position="15"/>
        <end position="253"/>
    </location>
</feature>
<dbReference type="InterPro" id="IPR053466">
    <property type="entry name" value="L-arabinose_ABC_transporter"/>
</dbReference>
<evidence type="ECO:0000256" key="9">
    <source>
        <dbReference type="ARBA" id="ARBA00022967"/>
    </source>
</evidence>
<protein>
    <submittedName>
        <fullName evidence="12">ATP-binding cassette domain-containing protein</fullName>
    </submittedName>
</protein>
<evidence type="ECO:0000256" key="5">
    <source>
        <dbReference type="ARBA" id="ARBA00022597"/>
    </source>
</evidence>
<dbReference type="GO" id="GO:0005886">
    <property type="term" value="C:plasma membrane"/>
    <property type="evidence" value="ECO:0007669"/>
    <property type="project" value="UniProtKB-SubCell"/>
</dbReference>
<evidence type="ECO:0000256" key="3">
    <source>
        <dbReference type="ARBA" id="ARBA00022448"/>
    </source>
</evidence>
<evidence type="ECO:0000256" key="1">
    <source>
        <dbReference type="ARBA" id="ARBA00004202"/>
    </source>
</evidence>
<sequence length="520" mass="57310">MLDPVPLAAEKPPILEMRGISKNFGAVKALSDVSFTVREGEIHALVGENGAGKSTLMKVLSGVYPAGSYEGSILFDGEERHFRDINDSEKLGIIIIHQELALIPLMSIAENIFLANAPSKFGVIDQDERYRRTKALLTKVGLHSEAPETLITNLGVGKQQLVEIAKALSKDVRLLILDEPTASLNETDSAALLELLKEFRRNGITSIMISHKLNEITEVADRITVLRDGRTVGTLDCHEGAVDEDEIVRRMVDRDLESRYPSRTPKIGDVIFEVENWSVYHPQHSSRQMVKNVSMKARAGEVVGISGLMGAGRTEFAMSVFGRAYGRDITGTVKVHGKAVDTSDVHKAIKAGLAYVTEDRKQLGLILAEDIRKNVSLAHLGGVSTRGVIDDISEMKVAQEFRTRMRIRSHNVYQETGKLSGGNQQKVVLSKWLFTGPDILILDEPTRGIDVGAKYEIYSIINELADAGKAVIVISSEMPELIGTCDRIMVMHEGEFVGEVAGEEATQENIMRAIMRRREK</sequence>
<keyword evidence="5" id="KW-0762">Sugar transport</keyword>
<dbReference type="FunFam" id="3.40.50.300:FF:000127">
    <property type="entry name" value="Ribose import ATP-binding protein RbsA"/>
    <property type="match status" value="1"/>
</dbReference>
<dbReference type="GO" id="GO:0016887">
    <property type="term" value="F:ATP hydrolysis activity"/>
    <property type="evidence" value="ECO:0007669"/>
    <property type="project" value="InterPro"/>
</dbReference>
<keyword evidence="7" id="KW-0547">Nucleotide-binding</keyword>
<keyword evidence="4" id="KW-1003">Cell membrane</keyword>
<gene>
    <name evidence="12" type="ORF">GAO09_03465</name>
</gene>
<evidence type="ECO:0000313" key="12">
    <source>
        <dbReference type="EMBL" id="MQY45128.1"/>
    </source>
</evidence>
<dbReference type="Pfam" id="PF00005">
    <property type="entry name" value="ABC_tran"/>
    <property type="match status" value="2"/>
</dbReference>
<comment type="similarity">
    <text evidence="2">Belongs to the ABC transporter superfamily.</text>
</comment>
<dbReference type="EMBL" id="WIXI01000022">
    <property type="protein sequence ID" value="MQY45128.1"/>
    <property type="molecule type" value="Genomic_DNA"/>
</dbReference>
<comment type="subcellular location">
    <subcellularLocation>
        <location evidence="1">Cell membrane</location>
        <topology evidence="1">Peripheral membrane protein</topology>
    </subcellularLocation>
</comment>
<keyword evidence="8 12" id="KW-0067">ATP-binding</keyword>
<dbReference type="SMART" id="SM00382">
    <property type="entry name" value="AAA"/>
    <property type="match status" value="2"/>
</dbReference>
<dbReference type="InterPro" id="IPR027417">
    <property type="entry name" value="P-loop_NTPase"/>
</dbReference>
<dbReference type="InterPro" id="IPR003439">
    <property type="entry name" value="ABC_transporter-like_ATP-bd"/>
</dbReference>
<dbReference type="GO" id="GO:0005524">
    <property type="term" value="F:ATP binding"/>
    <property type="evidence" value="ECO:0007669"/>
    <property type="project" value="UniProtKB-KW"/>
</dbReference>
<dbReference type="PROSITE" id="PS50893">
    <property type="entry name" value="ABC_TRANSPORTER_2"/>
    <property type="match status" value="2"/>
</dbReference>
<evidence type="ECO:0000256" key="8">
    <source>
        <dbReference type="ARBA" id="ARBA00022840"/>
    </source>
</evidence>
<evidence type="ECO:0000259" key="11">
    <source>
        <dbReference type="PROSITE" id="PS50893"/>
    </source>
</evidence>
<evidence type="ECO:0000256" key="7">
    <source>
        <dbReference type="ARBA" id="ARBA00022741"/>
    </source>
</evidence>
<dbReference type="NCBIfam" id="NF040905">
    <property type="entry name" value="GguA"/>
    <property type="match status" value="1"/>
</dbReference>
<dbReference type="PROSITE" id="PS00211">
    <property type="entry name" value="ABC_TRANSPORTER_1"/>
    <property type="match status" value="1"/>
</dbReference>
<name>A0A6A8A5P5_9HYPH</name>
<keyword evidence="10" id="KW-0472">Membrane</keyword>
<dbReference type="PANTHER" id="PTHR43790:SF1">
    <property type="entry name" value="XYLOSE IMPORT ATP-BINDING PROTEIN XYLG"/>
    <property type="match status" value="1"/>
</dbReference>
<dbReference type="PANTHER" id="PTHR43790">
    <property type="entry name" value="CARBOHYDRATE TRANSPORT ATP-BINDING PROTEIN MG119-RELATED"/>
    <property type="match status" value="1"/>
</dbReference>
<evidence type="ECO:0000256" key="6">
    <source>
        <dbReference type="ARBA" id="ARBA00022737"/>
    </source>
</evidence>
<organism evidence="12 13">
    <name type="scientific">Endobacterium cereale</name>
    <dbReference type="NCBI Taxonomy" id="2663029"/>
    <lineage>
        <taxon>Bacteria</taxon>
        <taxon>Pseudomonadati</taxon>
        <taxon>Pseudomonadota</taxon>
        <taxon>Alphaproteobacteria</taxon>
        <taxon>Hyphomicrobiales</taxon>
        <taxon>Rhizobiaceae</taxon>
        <taxon>Endobacterium</taxon>
    </lineage>
</organism>
<dbReference type="CDD" id="cd03215">
    <property type="entry name" value="ABC_Carb_Monos_II"/>
    <property type="match status" value="1"/>
</dbReference>
<accession>A0A6A8A5P5</accession>
<dbReference type="AlphaFoldDB" id="A0A6A8A5P5"/>
<evidence type="ECO:0000256" key="2">
    <source>
        <dbReference type="ARBA" id="ARBA00005417"/>
    </source>
</evidence>
<dbReference type="SUPFAM" id="SSF52540">
    <property type="entry name" value="P-loop containing nucleoside triphosphate hydrolases"/>
    <property type="match status" value="2"/>
</dbReference>
<dbReference type="InterPro" id="IPR017871">
    <property type="entry name" value="ABC_transporter-like_CS"/>
</dbReference>
<dbReference type="InterPro" id="IPR003593">
    <property type="entry name" value="AAA+_ATPase"/>
</dbReference>
<evidence type="ECO:0000256" key="10">
    <source>
        <dbReference type="ARBA" id="ARBA00023136"/>
    </source>
</evidence>
<reference evidence="12 13" key="1">
    <citation type="submission" date="2019-11" db="EMBL/GenBank/DDBJ databases">
        <title>Genome analysis of Rhizobacterium cereale a novel genus and species isolated from maize roots in North Spain.</title>
        <authorList>
            <person name="Menendez E."/>
            <person name="Flores-Felix J.D."/>
            <person name="Ramirez-Bahena M.-H."/>
            <person name="Igual J.M."/>
            <person name="Garcia-Fraile P."/>
            <person name="Peix A."/>
            <person name="Velazquez E."/>
        </authorList>
    </citation>
    <scope>NUCLEOTIDE SEQUENCE [LARGE SCALE GENOMIC DNA]</scope>
    <source>
        <strain evidence="12 13">RZME27</strain>
    </source>
</reference>
<dbReference type="Gene3D" id="3.40.50.300">
    <property type="entry name" value="P-loop containing nucleotide triphosphate hydrolases"/>
    <property type="match status" value="2"/>
</dbReference>
<keyword evidence="3" id="KW-0813">Transport</keyword>
<dbReference type="RefSeq" id="WP_153352624.1">
    <property type="nucleotide sequence ID" value="NZ_JAYKOO010000002.1"/>
</dbReference>
<dbReference type="CDD" id="cd03216">
    <property type="entry name" value="ABC_Carb_Monos_I"/>
    <property type="match status" value="1"/>
</dbReference>
<dbReference type="InterPro" id="IPR050107">
    <property type="entry name" value="ABC_carbohydrate_import_ATPase"/>
</dbReference>
<evidence type="ECO:0000313" key="13">
    <source>
        <dbReference type="Proteomes" id="UP000435138"/>
    </source>
</evidence>
<keyword evidence="9" id="KW-1278">Translocase</keyword>
<evidence type="ECO:0000256" key="4">
    <source>
        <dbReference type="ARBA" id="ARBA00022475"/>
    </source>
</evidence>
<keyword evidence="6" id="KW-0677">Repeat</keyword>